<keyword evidence="2" id="KW-0808">Transferase</keyword>
<evidence type="ECO:0000313" key="3">
    <source>
        <dbReference type="Proteomes" id="UP000246018"/>
    </source>
</evidence>
<dbReference type="PANTHER" id="PTHR18895">
    <property type="entry name" value="HEMK METHYLTRANSFERASE"/>
    <property type="match status" value="1"/>
</dbReference>
<accession>A0A2T8F999</accession>
<evidence type="ECO:0000259" key="1">
    <source>
        <dbReference type="Pfam" id="PF05175"/>
    </source>
</evidence>
<feature type="domain" description="Methyltransferase small" evidence="1">
    <location>
        <begin position="79"/>
        <end position="165"/>
    </location>
</feature>
<dbReference type="OrthoDB" id="4966694at2"/>
<organism evidence="2 3">
    <name type="scientific">Nocardioides gansuensis</name>
    <dbReference type="NCBI Taxonomy" id="2138300"/>
    <lineage>
        <taxon>Bacteria</taxon>
        <taxon>Bacillati</taxon>
        <taxon>Actinomycetota</taxon>
        <taxon>Actinomycetes</taxon>
        <taxon>Propionibacteriales</taxon>
        <taxon>Nocardioidaceae</taxon>
        <taxon>Nocardioides</taxon>
    </lineage>
</organism>
<dbReference type="Gene3D" id="3.40.50.150">
    <property type="entry name" value="Vaccinia Virus protein VP39"/>
    <property type="match status" value="1"/>
</dbReference>
<dbReference type="PANTHER" id="PTHR18895:SF74">
    <property type="entry name" value="MTRF1L RELEASE FACTOR GLUTAMINE METHYLTRANSFERASE"/>
    <property type="match status" value="1"/>
</dbReference>
<reference evidence="2 3" key="1">
    <citation type="submission" date="2018-04" db="EMBL/GenBank/DDBJ databases">
        <title>Genome of Nocardioides gansuensis WSJ-1.</title>
        <authorList>
            <person name="Wu S."/>
            <person name="Wang G."/>
        </authorList>
    </citation>
    <scope>NUCLEOTIDE SEQUENCE [LARGE SCALE GENOMIC DNA]</scope>
    <source>
        <strain evidence="2 3">WSJ-1</strain>
    </source>
</reference>
<dbReference type="GO" id="GO:0032259">
    <property type="term" value="P:methylation"/>
    <property type="evidence" value="ECO:0007669"/>
    <property type="project" value="UniProtKB-KW"/>
</dbReference>
<name>A0A2T8F999_9ACTN</name>
<dbReference type="Pfam" id="PF05175">
    <property type="entry name" value="MTS"/>
    <property type="match status" value="1"/>
</dbReference>
<dbReference type="AlphaFoldDB" id="A0A2T8F999"/>
<dbReference type="GO" id="GO:0008170">
    <property type="term" value="F:N-methyltransferase activity"/>
    <property type="evidence" value="ECO:0007669"/>
    <property type="project" value="UniProtKB-ARBA"/>
</dbReference>
<gene>
    <name evidence="2" type="ORF">DDE18_12410</name>
</gene>
<dbReference type="InterPro" id="IPR007848">
    <property type="entry name" value="Small_mtfrase_dom"/>
</dbReference>
<dbReference type="CDD" id="cd02440">
    <property type="entry name" value="AdoMet_MTases"/>
    <property type="match status" value="1"/>
</dbReference>
<dbReference type="GO" id="GO:0003676">
    <property type="term" value="F:nucleic acid binding"/>
    <property type="evidence" value="ECO:0007669"/>
    <property type="project" value="InterPro"/>
</dbReference>
<dbReference type="GO" id="GO:0008757">
    <property type="term" value="F:S-adenosylmethionine-dependent methyltransferase activity"/>
    <property type="evidence" value="ECO:0007669"/>
    <property type="project" value="UniProtKB-ARBA"/>
</dbReference>
<dbReference type="InterPro" id="IPR050320">
    <property type="entry name" value="N5-glutamine_MTase"/>
</dbReference>
<dbReference type="Proteomes" id="UP000246018">
    <property type="component" value="Unassembled WGS sequence"/>
</dbReference>
<dbReference type="SUPFAM" id="SSF53335">
    <property type="entry name" value="S-adenosyl-L-methionine-dependent methyltransferases"/>
    <property type="match status" value="1"/>
</dbReference>
<sequence length="251" mass="26697">MLPTIARSCFFGPDNVPGVRLSRAVAGYRSAPTPRSRPPTGRKDHVPELDFAGLTIHYDHRVLEPRPWTVAQSAWAAELLDELPEGPVLELCAGVGQIGLCAVWGRDRRLVCVDDNPVACGYALANAEAAGLAGQVSVRELPLDTAVAESERFALVIADPPWVPHDQVGRFPEDPPHAIDGGADGLDVARTCLEVARDHLVPGGALLLQLGPGQSAILAPELDGLSLVEVRRHADRGELALLQPAERPVAA</sequence>
<comment type="caution">
    <text evidence="2">The sequence shown here is derived from an EMBL/GenBank/DDBJ whole genome shotgun (WGS) entry which is preliminary data.</text>
</comment>
<keyword evidence="2" id="KW-0489">Methyltransferase</keyword>
<protein>
    <submittedName>
        <fullName evidence="2">Methyltransferase</fullName>
    </submittedName>
</protein>
<evidence type="ECO:0000313" key="2">
    <source>
        <dbReference type="EMBL" id="PVG82292.1"/>
    </source>
</evidence>
<dbReference type="PROSITE" id="PS00092">
    <property type="entry name" value="N6_MTASE"/>
    <property type="match status" value="1"/>
</dbReference>
<dbReference type="EMBL" id="QDGZ01000005">
    <property type="protein sequence ID" value="PVG82292.1"/>
    <property type="molecule type" value="Genomic_DNA"/>
</dbReference>
<proteinExistence type="predicted"/>
<dbReference type="InterPro" id="IPR002052">
    <property type="entry name" value="DNA_methylase_N6_adenine_CS"/>
</dbReference>
<keyword evidence="3" id="KW-1185">Reference proteome</keyword>
<dbReference type="InterPro" id="IPR029063">
    <property type="entry name" value="SAM-dependent_MTases_sf"/>
</dbReference>